<feature type="compositionally biased region" description="Basic residues" evidence="1">
    <location>
        <begin position="8"/>
        <end position="25"/>
    </location>
</feature>
<dbReference type="SUPFAM" id="SSF51905">
    <property type="entry name" value="FAD/NAD(P)-binding domain"/>
    <property type="match status" value="1"/>
</dbReference>
<sequence>MERAAASRLRRRPRGAVGGSHRHRPGPVARSALPPDAGRRTDRPSRRAVTVPRPLRIVIVGAGVSGSGVAAGLVRAGAAGGFSAEVELVDPRPSPGAGLTYAAGGDPRHRVNVPSIRMAAVTGRSAGEDGEEDFHRWCLERGVLEADPDGWADGLHYPARSVFGRYLDERLRALFAAAGPVRVTHRRDRAVAARRLASPQGSGFVVELAGGRVLEADALVLCTGNPRPELPGVLAGLAGHGRVVADPWAPGALDTIGRTDRVLIVGTGLTMGDVVSTLLGRGHRGPLTALSRHGLVPRPRPAGQAESWTDFAANPPASVRDLLRRVRATVADAGRQGRPWTDVLESLRLQNGALWAALPVDEQRRFQRHLRPWWDAHRFQAAPQVARLLASAQTDGRLSVLAGRLVGANADADSSGTRGDEGGGLWVLYRPRGGDALTGRTYDALVNCTGAGHGASFGRNPLLATLTAQGLIRPDPLGLGVEVDRRHRALDAGGRPVTSLFVVGPPTRGSLGEVTGASEIVPHALAVAEALTAWRHGMSPRSP</sequence>
<dbReference type="Proteomes" id="UP000605086">
    <property type="component" value="Unassembled WGS sequence"/>
</dbReference>
<keyword evidence="4" id="KW-1185">Reference proteome</keyword>
<dbReference type="InterPro" id="IPR038732">
    <property type="entry name" value="HpyO/CreE_NAD-binding"/>
</dbReference>
<evidence type="ECO:0000259" key="2">
    <source>
        <dbReference type="Pfam" id="PF13454"/>
    </source>
</evidence>
<evidence type="ECO:0000256" key="1">
    <source>
        <dbReference type="SAM" id="MobiDB-lite"/>
    </source>
</evidence>
<dbReference type="PANTHER" id="PTHR40254:SF1">
    <property type="entry name" value="BLR0577 PROTEIN"/>
    <property type="match status" value="1"/>
</dbReference>
<dbReference type="PANTHER" id="PTHR40254">
    <property type="entry name" value="BLR0577 PROTEIN"/>
    <property type="match status" value="1"/>
</dbReference>
<comment type="caution">
    <text evidence="3">The sequence shown here is derived from an EMBL/GenBank/DDBJ whole genome shotgun (WGS) entry which is preliminary data.</text>
</comment>
<feature type="region of interest" description="Disordered" evidence="1">
    <location>
        <begin position="1"/>
        <end position="49"/>
    </location>
</feature>
<accession>A0ABX2K9D5</accession>
<gene>
    <name evidence="3" type="ORF">GBZ48_07585</name>
</gene>
<dbReference type="Pfam" id="PF13454">
    <property type="entry name" value="NAD_binding_9"/>
    <property type="match status" value="1"/>
</dbReference>
<reference evidence="3 4" key="1">
    <citation type="submission" date="2019-10" db="EMBL/GenBank/DDBJ databases">
        <title>Genome sequence of Azospirillum melinis.</title>
        <authorList>
            <person name="Ambrosini A."/>
            <person name="Sant'Anna F.H."/>
            <person name="Cassan F.D."/>
            <person name="Souza E.M."/>
            <person name="Passaglia L.M.P."/>
        </authorList>
    </citation>
    <scope>NUCLEOTIDE SEQUENCE [LARGE SCALE GENOMIC DNA]</scope>
    <source>
        <strain evidence="3 4">TMCY0552</strain>
    </source>
</reference>
<organism evidence="3 4">
    <name type="scientific">Azospirillum melinis</name>
    <dbReference type="NCBI Taxonomy" id="328839"/>
    <lineage>
        <taxon>Bacteria</taxon>
        <taxon>Pseudomonadati</taxon>
        <taxon>Pseudomonadota</taxon>
        <taxon>Alphaproteobacteria</taxon>
        <taxon>Rhodospirillales</taxon>
        <taxon>Azospirillaceae</taxon>
        <taxon>Azospirillum</taxon>
    </lineage>
</organism>
<protein>
    <recommendedName>
        <fullName evidence="2">FAD-dependent urate hydroxylase HpyO/Asp monooxygenase CreE-like FAD/NAD(P)-binding domain-containing protein</fullName>
    </recommendedName>
</protein>
<dbReference type="InterPro" id="IPR036188">
    <property type="entry name" value="FAD/NAD-bd_sf"/>
</dbReference>
<evidence type="ECO:0000313" key="3">
    <source>
        <dbReference type="EMBL" id="NUA99145.1"/>
    </source>
</evidence>
<proteinExistence type="predicted"/>
<dbReference type="EMBL" id="WHOS01000007">
    <property type="protein sequence ID" value="NUA99145.1"/>
    <property type="molecule type" value="Genomic_DNA"/>
</dbReference>
<evidence type="ECO:0000313" key="4">
    <source>
        <dbReference type="Proteomes" id="UP000605086"/>
    </source>
</evidence>
<dbReference type="InterPro" id="IPR052189">
    <property type="entry name" value="L-asp_N-monooxygenase_NS-form"/>
</dbReference>
<feature type="domain" description="FAD-dependent urate hydroxylase HpyO/Asp monooxygenase CreE-like FAD/NAD(P)-binding" evidence="2">
    <location>
        <begin position="58"/>
        <end position="225"/>
    </location>
</feature>
<dbReference type="Gene3D" id="3.50.50.60">
    <property type="entry name" value="FAD/NAD(P)-binding domain"/>
    <property type="match status" value="1"/>
</dbReference>
<name>A0ABX2K9D5_9PROT</name>